<dbReference type="InterPro" id="IPR008929">
    <property type="entry name" value="Chondroitin_lyas"/>
</dbReference>
<dbReference type="PATRIC" id="fig|1095750.3.peg.490"/>
<dbReference type="OrthoDB" id="7335480at2"/>
<protein>
    <submittedName>
        <fullName evidence="7">Heparinase II/III-like protein</fullName>
    </submittedName>
</protein>
<dbReference type="PANTHER" id="PTHR39210">
    <property type="entry name" value="HEPARIN-SULFATE LYASE"/>
    <property type="match status" value="1"/>
</dbReference>
<dbReference type="Proteomes" id="UP000005039">
    <property type="component" value="Unassembled WGS sequence"/>
</dbReference>
<dbReference type="Pfam" id="PF07940">
    <property type="entry name" value="Hepar_II_III_C"/>
    <property type="match status" value="1"/>
</dbReference>
<dbReference type="SUPFAM" id="SSF48230">
    <property type="entry name" value="Chondroitin AC/alginate lyase"/>
    <property type="match status" value="1"/>
</dbReference>
<accession>I0RAQ2</accession>
<comment type="caution">
    <text evidence="7">The sequence shown here is derived from an EMBL/GenBank/DDBJ whole genome shotgun (WGS) entry which is preliminary data.</text>
</comment>
<dbReference type="InterPro" id="IPR012480">
    <property type="entry name" value="Hepar_II_III_C"/>
</dbReference>
<dbReference type="AlphaFoldDB" id="I0RAQ2"/>
<gene>
    <name evidence="7" type="ORF">HMPREF9970_0674</name>
</gene>
<evidence type="ECO:0000256" key="2">
    <source>
        <dbReference type="ARBA" id="ARBA00022729"/>
    </source>
</evidence>
<dbReference type="Pfam" id="PF16889">
    <property type="entry name" value="Hepar_II_III_N"/>
    <property type="match status" value="1"/>
</dbReference>
<dbReference type="RefSeq" id="WP_008753160.1">
    <property type="nucleotide sequence ID" value="NZ_AJGH01000028.1"/>
</dbReference>
<evidence type="ECO:0000256" key="1">
    <source>
        <dbReference type="ARBA" id="ARBA00004418"/>
    </source>
</evidence>
<dbReference type="GO" id="GO:0016829">
    <property type="term" value="F:lyase activity"/>
    <property type="evidence" value="ECO:0007669"/>
    <property type="project" value="UniProtKB-KW"/>
</dbReference>
<dbReference type="InterPro" id="IPR031680">
    <property type="entry name" value="Hepar_II_III_N"/>
</dbReference>
<keyword evidence="2" id="KW-0732">Signal</keyword>
<dbReference type="GO" id="GO:0042597">
    <property type="term" value="C:periplasmic space"/>
    <property type="evidence" value="ECO:0007669"/>
    <property type="project" value="UniProtKB-SubCell"/>
</dbReference>
<dbReference type="Gene3D" id="1.50.10.100">
    <property type="entry name" value="Chondroitin AC/alginate lyase"/>
    <property type="match status" value="1"/>
</dbReference>
<comment type="subcellular location">
    <subcellularLocation>
        <location evidence="1">Periplasm</location>
    </subcellularLocation>
</comment>
<dbReference type="eggNOG" id="COG5434">
    <property type="taxonomic scope" value="Bacteria"/>
</dbReference>
<organism evidence="7 8">
    <name type="scientific">Lachnoanaerobaculum saburreum F0468</name>
    <dbReference type="NCBI Taxonomy" id="1095750"/>
    <lineage>
        <taxon>Bacteria</taxon>
        <taxon>Bacillati</taxon>
        <taxon>Bacillota</taxon>
        <taxon>Clostridia</taxon>
        <taxon>Lachnospirales</taxon>
        <taxon>Lachnospiraceae</taxon>
        <taxon>Lachnoanaerobaculum</taxon>
    </lineage>
</organism>
<evidence type="ECO:0000259" key="6">
    <source>
        <dbReference type="Pfam" id="PF16889"/>
    </source>
</evidence>
<keyword evidence="3" id="KW-0574">Periplasm</keyword>
<evidence type="ECO:0000259" key="5">
    <source>
        <dbReference type="Pfam" id="PF07940"/>
    </source>
</evidence>
<sequence length="668" mass="77901">MNNIDLLWDDFKEHFAFKKEDYIKIADFCNKNCKEMRDIVLQTADEVVENTFLFRLPWDMEATNEAVNFEGKINWNYCFNEDEEFIFQLNRHRYWICLGQTFWIKQNDIYVKTFINQLLDWINENIDIKNADGKVWRTLETGLRADYWVRAMSFFTSHPLITDEIKEKFFYALSIHAKHLATNPKKGFSIKSNWGVMEYAGLYVLSHVLKNDEYRKKAIYFLKMALHTQIHDDGMQWEASPMYHNEVLDAYLEVLRVAKLYNDEVFLEDEKEIIKNMAYATLYHTYPNHHQILTGDSDDTDVRDLLSRAALLFQDVKLKFAAYKELDFESAWLFGPEGIDFYEKLEAKEIPGGLMACHESGEAIWRNSYNDDSGFIYFRNTSLGGGHGHQDKLHIEIWFEGEEILRDSGRFTYKDIDERYRLKGSQIHNVPIINNTEYAECRDSWIYKSLPASMGNTFVIKENMLLFEGFHCGYMNIGVLLRRRVVAPTSDIIIISDEIIGNKDHVLSQHFAFGNNISLKTQSNVIIGKGERCEFSVKSFDENGEILPDIINSPLSRHYNQIEETSALNINTRSSYFLTTIIAKNMVNKKTEIIKEDVYNFSYETMLAKDAAQGYLITRNEEKYGVVLIRNDVGNHSDLNGIRGVYGLGQTMVAAFHKNPEYMTVLKW</sequence>
<keyword evidence="8" id="KW-1185">Reference proteome</keyword>
<evidence type="ECO:0000313" key="8">
    <source>
        <dbReference type="Proteomes" id="UP000005039"/>
    </source>
</evidence>
<evidence type="ECO:0000313" key="7">
    <source>
        <dbReference type="EMBL" id="EIC96760.1"/>
    </source>
</evidence>
<reference evidence="7 8" key="1">
    <citation type="submission" date="2012-03" db="EMBL/GenBank/DDBJ databases">
        <authorList>
            <person name="Durkin A.S."/>
            <person name="McCorrison J."/>
            <person name="Torralba M."/>
            <person name="Gillis M."/>
            <person name="Methe B."/>
            <person name="Sutton G."/>
            <person name="Nelson K.E."/>
        </authorList>
    </citation>
    <scope>NUCLEOTIDE SEQUENCE [LARGE SCALE GENOMIC DNA]</scope>
    <source>
        <strain evidence="7 8">F0468</strain>
    </source>
</reference>
<dbReference type="EMBL" id="AJGH01000028">
    <property type="protein sequence ID" value="EIC96760.1"/>
    <property type="molecule type" value="Genomic_DNA"/>
</dbReference>
<dbReference type="Gene3D" id="2.70.98.70">
    <property type="match status" value="1"/>
</dbReference>
<name>I0RAQ2_9FIRM</name>
<dbReference type="PANTHER" id="PTHR39210:SF1">
    <property type="entry name" value="HEPARIN-SULFATE LYASE"/>
    <property type="match status" value="1"/>
</dbReference>
<keyword evidence="4" id="KW-0456">Lyase</keyword>
<feature type="domain" description="Heparin-sulfate lyase N-terminal" evidence="6">
    <location>
        <begin position="57"/>
        <end position="313"/>
    </location>
</feature>
<feature type="domain" description="Heparinase II/III-like C-terminal" evidence="5">
    <location>
        <begin position="356"/>
        <end position="560"/>
    </location>
</feature>
<evidence type="ECO:0000256" key="3">
    <source>
        <dbReference type="ARBA" id="ARBA00022764"/>
    </source>
</evidence>
<proteinExistence type="predicted"/>
<evidence type="ECO:0000256" key="4">
    <source>
        <dbReference type="ARBA" id="ARBA00023239"/>
    </source>
</evidence>